<dbReference type="RefSeq" id="WP_345925923.1">
    <property type="nucleotide sequence ID" value="NZ_JBDIVF010000002.1"/>
</dbReference>
<evidence type="ECO:0000313" key="5">
    <source>
        <dbReference type="Proteomes" id="UP001548590"/>
    </source>
</evidence>
<feature type="active site" description="Cysteine persulfide intermediate" evidence="3">
    <location>
        <position position="128"/>
    </location>
</feature>
<dbReference type="PANTHER" id="PTHR30592">
    <property type="entry name" value="FORMATE DEHYDROGENASE"/>
    <property type="match status" value="1"/>
</dbReference>
<reference evidence="4 5" key="1">
    <citation type="submission" date="2024-07" db="EMBL/GenBank/DDBJ databases">
        <title>Uliginosibacterium paludis KCTC:42655.</title>
        <authorList>
            <person name="Kim M.K."/>
        </authorList>
    </citation>
    <scope>NUCLEOTIDE SEQUENCE [LARGE SCALE GENOMIC DNA]</scope>
    <source>
        <strain evidence="4 5">KCTC 42655</strain>
    </source>
</reference>
<accession>A0ABV2CS72</accession>
<evidence type="ECO:0000256" key="2">
    <source>
        <dbReference type="ARBA" id="ARBA00023150"/>
    </source>
</evidence>
<comment type="similarity">
    <text evidence="3">Belongs to the FdhD family.</text>
</comment>
<comment type="subcellular location">
    <subcellularLocation>
        <location evidence="3">Cytoplasm</location>
    </subcellularLocation>
</comment>
<evidence type="ECO:0000256" key="3">
    <source>
        <dbReference type="HAMAP-Rule" id="MF_00187"/>
    </source>
</evidence>
<dbReference type="Pfam" id="PF02634">
    <property type="entry name" value="FdhD-NarQ"/>
    <property type="match status" value="1"/>
</dbReference>
<keyword evidence="1 3" id="KW-0963">Cytoplasm</keyword>
<keyword evidence="5" id="KW-1185">Reference proteome</keyword>
<dbReference type="Gene3D" id="3.40.140.10">
    <property type="entry name" value="Cytidine Deaminase, domain 2"/>
    <property type="match status" value="1"/>
</dbReference>
<organism evidence="4 5">
    <name type="scientific">Uliginosibacterium paludis</name>
    <dbReference type="NCBI Taxonomy" id="1615952"/>
    <lineage>
        <taxon>Bacteria</taxon>
        <taxon>Pseudomonadati</taxon>
        <taxon>Pseudomonadota</taxon>
        <taxon>Betaproteobacteria</taxon>
        <taxon>Rhodocyclales</taxon>
        <taxon>Zoogloeaceae</taxon>
        <taxon>Uliginosibacterium</taxon>
    </lineage>
</organism>
<sequence>MSDSCRLPPCDAGADGELRPPAPSAVLQVVRMRAAGRTAVEDEVLEEVPVALSYNGVSHAVMLATPSDLEDFALGFSISEGIVSAPQEIHDMEILPGPDGIVIEMRIATPRFLALKDARRTLAGRTGCGLCGVERLAQAIRPVPERPKAGAPIALAAIDEALRQLPHWQPLRELTGASHAAAWVDAGGQIRLVREDAGRHNALDKLGGALLRSGLPVAEGFVLTSSRASYEMVHKAASIGATALIAVSAPTALAIRTAAAAGILLAGFARPGQLVAYTDAERLSGELPSADASRTFM</sequence>
<comment type="caution">
    <text evidence="4">The sequence shown here is derived from an EMBL/GenBank/DDBJ whole genome shotgun (WGS) entry which is preliminary data.</text>
</comment>
<evidence type="ECO:0000256" key="1">
    <source>
        <dbReference type="ARBA" id="ARBA00022490"/>
    </source>
</evidence>
<dbReference type="PANTHER" id="PTHR30592:SF1">
    <property type="entry name" value="SULFUR CARRIER PROTEIN FDHD"/>
    <property type="match status" value="1"/>
</dbReference>
<dbReference type="InterPro" id="IPR003786">
    <property type="entry name" value="FdhD"/>
</dbReference>
<protein>
    <recommendedName>
        <fullName evidence="3">Sulfur carrier protein FdhD</fullName>
    </recommendedName>
</protein>
<keyword evidence="2 3" id="KW-0501">Molybdenum cofactor biosynthesis</keyword>
<evidence type="ECO:0000313" key="4">
    <source>
        <dbReference type="EMBL" id="MET1490765.1"/>
    </source>
</evidence>
<dbReference type="NCBIfam" id="TIGR00129">
    <property type="entry name" value="fdhD_narQ"/>
    <property type="match status" value="1"/>
</dbReference>
<proteinExistence type="inferred from homology"/>
<dbReference type="Gene3D" id="3.10.20.10">
    <property type="match status" value="1"/>
</dbReference>
<gene>
    <name evidence="3 4" type="primary">fdhD</name>
    <name evidence="4" type="ORF">ABVT11_13085</name>
</gene>
<name>A0ABV2CS72_9RHOO</name>
<dbReference type="EMBL" id="JBEWLZ010000007">
    <property type="protein sequence ID" value="MET1490765.1"/>
    <property type="molecule type" value="Genomic_DNA"/>
</dbReference>
<dbReference type="Proteomes" id="UP001548590">
    <property type="component" value="Unassembled WGS sequence"/>
</dbReference>
<dbReference type="SUPFAM" id="SSF53927">
    <property type="entry name" value="Cytidine deaminase-like"/>
    <property type="match status" value="1"/>
</dbReference>
<comment type="function">
    <text evidence="3">Required for formate dehydrogenase (FDH) activity. Acts as a sulfur carrier protein that transfers sulfur from IscS to the molybdenum cofactor prior to its insertion into FDH.</text>
</comment>
<dbReference type="PIRSF" id="PIRSF015626">
    <property type="entry name" value="FdhD"/>
    <property type="match status" value="1"/>
</dbReference>
<dbReference type="HAMAP" id="MF_00187">
    <property type="entry name" value="FdhD"/>
    <property type="match status" value="1"/>
</dbReference>
<comment type="caution">
    <text evidence="3">Lacks conserved residue(s) required for the propagation of feature annotation.</text>
</comment>
<dbReference type="InterPro" id="IPR016193">
    <property type="entry name" value="Cytidine_deaminase-like"/>
</dbReference>